<gene>
    <name evidence="1" type="ORF">MRATA1EN22A_LOCUS10966</name>
</gene>
<organism evidence="1 2">
    <name type="scientific">Rangifer tarandus platyrhynchus</name>
    <name type="common">Svalbard reindeer</name>
    <dbReference type="NCBI Taxonomy" id="3082113"/>
    <lineage>
        <taxon>Eukaryota</taxon>
        <taxon>Metazoa</taxon>
        <taxon>Chordata</taxon>
        <taxon>Craniata</taxon>
        <taxon>Vertebrata</taxon>
        <taxon>Euteleostomi</taxon>
        <taxon>Mammalia</taxon>
        <taxon>Eutheria</taxon>
        <taxon>Laurasiatheria</taxon>
        <taxon>Artiodactyla</taxon>
        <taxon>Ruminantia</taxon>
        <taxon>Pecora</taxon>
        <taxon>Cervidae</taxon>
        <taxon>Odocoileinae</taxon>
        <taxon>Rangifer</taxon>
    </lineage>
</organism>
<sequence length="87" mass="9282">MDRPGSGRRGPPRLAREPTPGSHTRVRPTSRPSLIAVTAGEPEMAASAPDEMAAESPPPVWVWPGSFQPMGARVCPQPMRGQRGQNA</sequence>
<reference evidence="1" key="1">
    <citation type="submission" date="2023-05" db="EMBL/GenBank/DDBJ databases">
        <authorList>
            <consortium name="ELIXIR-Norway"/>
        </authorList>
    </citation>
    <scope>NUCLEOTIDE SEQUENCE</scope>
</reference>
<protein>
    <submittedName>
        <fullName evidence="1">Uncharacterized protein</fullName>
    </submittedName>
</protein>
<accession>A0AC59YW65</accession>
<dbReference type="EMBL" id="OX596104">
    <property type="protein sequence ID" value="CAN0027987.1"/>
    <property type="molecule type" value="Genomic_DNA"/>
</dbReference>
<name>A0AC59YW65_RANTA</name>
<dbReference type="Proteomes" id="UP001162501">
    <property type="component" value="Chromosome 20"/>
</dbReference>
<reference evidence="1" key="2">
    <citation type="submission" date="2025-03" db="EMBL/GenBank/DDBJ databases">
        <authorList>
            <consortium name="ELIXIR-Norway"/>
            <consortium name="Elixir Norway"/>
        </authorList>
    </citation>
    <scope>NUCLEOTIDE SEQUENCE</scope>
</reference>
<evidence type="ECO:0000313" key="2">
    <source>
        <dbReference type="Proteomes" id="UP001162501"/>
    </source>
</evidence>
<proteinExistence type="predicted"/>
<evidence type="ECO:0000313" key="1">
    <source>
        <dbReference type="EMBL" id="CAN0027987.1"/>
    </source>
</evidence>